<dbReference type="Pfam" id="PF13193">
    <property type="entry name" value="AMP-binding_C"/>
    <property type="match status" value="1"/>
</dbReference>
<dbReference type="Proteomes" id="UP000032680">
    <property type="component" value="Unassembled WGS sequence"/>
</dbReference>
<keyword evidence="8" id="KW-1133">Transmembrane helix</keyword>
<dbReference type="InterPro" id="IPR045851">
    <property type="entry name" value="AMP-bd_C_sf"/>
</dbReference>
<dbReference type="InterPro" id="IPR000873">
    <property type="entry name" value="AMP-dep_synth/lig_dom"/>
</dbReference>
<dbReference type="InterPro" id="IPR020845">
    <property type="entry name" value="AMP-binding_CS"/>
</dbReference>
<sequence length="552" mass="59814">MTRPHPWEGQYPPEIDWGSPVAQTSLPDLLARAVADYRDRPFIEFRGREITYGAFARLVDAAAARLRAAGVGPGVSVALYLPNTPWHPISFFGVLRAGGRIVHLSPLDPPRVLAKKMADADASILIATNLPPLFDAALHLRRSGAASLLIVGDDDVWGASGIAAAIPDEAGIARWSDLSDAPAGNDFPKLSPDDVALLQYTGGTTGFPKAAMLTHGNLTAAVSIYNLWNHATFKRLNEEDRVIGVLPLFHIYALTVVLLRALDAGAMIMLRPRFDPAQTLDDIEKLRATAFPGVPTMWIALVNTPGIETRDLSSLRFVASGGAPMPLEMRQRFNALTGLRLGGGWGMTETSPAGTALDASREYPPGAIGVPLPGIEMDVVALDDPTRVLKVGEVGELRVRGPNVFKGYWKRPEETAAAFVGDWFLTGDMGYMDEHGDFFIVDRKKDMIISGGFNVYPRVIEEAVYEHPSVAECVALGIPDPYRGQAAKVYAVLRPGAPAPTFDELRDFLADKLGKHEMPAAFEIRAELPKTNVGKLSRKELLDEELARQASA</sequence>
<feature type="transmembrane region" description="Helical" evidence="8">
    <location>
        <begin position="242"/>
        <end position="262"/>
    </location>
</feature>
<comment type="subcellular location">
    <subcellularLocation>
        <location evidence="1">Membrane</location>
        <topology evidence="1">Peripheral membrane protein</topology>
    </subcellularLocation>
</comment>
<evidence type="ECO:0000256" key="2">
    <source>
        <dbReference type="ARBA" id="ARBA00005005"/>
    </source>
</evidence>
<feature type="domain" description="AMP-binding enzyme C-terminal" evidence="10">
    <location>
        <begin position="460"/>
        <end position="535"/>
    </location>
</feature>
<accession>A0A0D6P425</accession>
<dbReference type="EMBL" id="BANB01000090">
    <property type="protein sequence ID" value="GAN76412.1"/>
    <property type="molecule type" value="Genomic_DNA"/>
</dbReference>
<evidence type="ECO:0000313" key="12">
    <source>
        <dbReference type="Proteomes" id="UP000032680"/>
    </source>
</evidence>
<dbReference type="CDD" id="cd05936">
    <property type="entry name" value="FC-FACS_FadD_like"/>
    <property type="match status" value="1"/>
</dbReference>
<dbReference type="Gene3D" id="3.40.50.12780">
    <property type="entry name" value="N-terminal domain of ligase-like"/>
    <property type="match status" value="1"/>
</dbReference>
<name>A0A0D6P425_9PROT</name>
<evidence type="ECO:0000259" key="10">
    <source>
        <dbReference type="Pfam" id="PF13193"/>
    </source>
</evidence>
<keyword evidence="8" id="KW-0812">Transmembrane</keyword>
<proteinExistence type="predicted"/>
<evidence type="ECO:0000256" key="4">
    <source>
        <dbReference type="ARBA" id="ARBA00023136"/>
    </source>
</evidence>
<evidence type="ECO:0000256" key="3">
    <source>
        <dbReference type="ARBA" id="ARBA00022598"/>
    </source>
</evidence>
<dbReference type="PROSITE" id="PS00455">
    <property type="entry name" value="AMP_BINDING"/>
    <property type="match status" value="1"/>
</dbReference>
<evidence type="ECO:0000256" key="7">
    <source>
        <dbReference type="ARBA" id="ARBA00042773"/>
    </source>
</evidence>
<reference evidence="11 12" key="1">
    <citation type="submission" date="2012-11" db="EMBL/GenBank/DDBJ databases">
        <title>Whole genome sequence of Acidisphaera rubrifaciens HS-AP3.</title>
        <authorList>
            <person name="Azuma Y."/>
            <person name="Higashiura N."/>
            <person name="Hirakawa H."/>
            <person name="Matsushita K."/>
        </authorList>
    </citation>
    <scope>NUCLEOTIDE SEQUENCE [LARGE SCALE GENOMIC DNA]</scope>
    <source>
        <strain evidence="11 12">HS-AP3</strain>
    </source>
</reference>
<evidence type="ECO:0000256" key="5">
    <source>
        <dbReference type="ARBA" id="ARBA00026121"/>
    </source>
</evidence>
<evidence type="ECO:0000259" key="9">
    <source>
        <dbReference type="Pfam" id="PF00501"/>
    </source>
</evidence>
<evidence type="ECO:0000256" key="6">
    <source>
        <dbReference type="ARBA" id="ARBA00039545"/>
    </source>
</evidence>
<dbReference type="InterPro" id="IPR025110">
    <property type="entry name" value="AMP-bd_C"/>
</dbReference>
<protein>
    <recommendedName>
        <fullName evidence="6">Long-chain-fatty-acid--CoA ligase</fullName>
        <ecNumber evidence="5">6.2.1.3</ecNumber>
    </recommendedName>
    <alternativeName>
        <fullName evidence="7">Long-chain acyl-CoA synthetase</fullName>
    </alternativeName>
</protein>
<evidence type="ECO:0000256" key="1">
    <source>
        <dbReference type="ARBA" id="ARBA00004170"/>
    </source>
</evidence>
<dbReference type="PANTHER" id="PTHR43767:SF8">
    <property type="entry name" value="LONG-CHAIN-FATTY-ACID--COA LIGASE"/>
    <property type="match status" value="1"/>
</dbReference>
<dbReference type="RefSeq" id="WP_048860216.1">
    <property type="nucleotide sequence ID" value="NZ_BANB01000090.1"/>
</dbReference>
<comment type="pathway">
    <text evidence="2">Lipid metabolism; fatty acid beta-oxidation.</text>
</comment>
<dbReference type="InterPro" id="IPR042099">
    <property type="entry name" value="ANL_N_sf"/>
</dbReference>
<evidence type="ECO:0000313" key="11">
    <source>
        <dbReference type="EMBL" id="GAN76412.1"/>
    </source>
</evidence>
<dbReference type="EC" id="6.2.1.3" evidence="5"/>
<feature type="domain" description="AMP-dependent synthetase/ligase" evidence="9">
    <location>
        <begin position="31"/>
        <end position="409"/>
    </location>
</feature>
<dbReference type="InterPro" id="IPR050237">
    <property type="entry name" value="ATP-dep_AMP-bd_enzyme"/>
</dbReference>
<dbReference type="SUPFAM" id="SSF56801">
    <property type="entry name" value="Acetyl-CoA synthetase-like"/>
    <property type="match status" value="1"/>
</dbReference>
<keyword evidence="4 8" id="KW-0472">Membrane</keyword>
<gene>
    <name evidence="11" type="ORF">Asru_0090_12</name>
</gene>
<keyword evidence="3 11" id="KW-0436">Ligase</keyword>
<dbReference type="Pfam" id="PF00501">
    <property type="entry name" value="AMP-binding"/>
    <property type="match status" value="1"/>
</dbReference>
<dbReference type="GO" id="GO:0004467">
    <property type="term" value="F:long-chain fatty acid-CoA ligase activity"/>
    <property type="evidence" value="ECO:0007669"/>
    <property type="project" value="UniProtKB-EC"/>
</dbReference>
<dbReference type="AlphaFoldDB" id="A0A0D6P425"/>
<dbReference type="OrthoDB" id="9803968at2"/>
<evidence type="ECO:0000256" key="8">
    <source>
        <dbReference type="SAM" id="Phobius"/>
    </source>
</evidence>
<organism evidence="11 12">
    <name type="scientific">Acidisphaera rubrifaciens HS-AP3</name>
    <dbReference type="NCBI Taxonomy" id="1231350"/>
    <lineage>
        <taxon>Bacteria</taxon>
        <taxon>Pseudomonadati</taxon>
        <taxon>Pseudomonadota</taxon>
        <taxon>Alphaproteobacteria</taxon>
        <taxon>Acetobacterales</taxon>
        <taxon>Acetobacteraceae</taxon>
        <taxon>Acidisphaera</taxon>
    </lineage>
</organism>
<dbReference type="GO" id="GO:0016020">
    <property type="term" value="C:membrane"/>
    <property type="evidence" value="ECO:0007669"/>
    <property type="project" value="UniProtKB-SubCell"/>
</dbReference>
<dbReference type="Gene3D" id="3.30.300.30">
    <property type="match status" value="1"/>
</dbReference>
<keyword evidence="12" id="KW-1185">Reference proteome</keyword>
<dbReference type="PANTHER" id="PTHR43767">
    <property type="entry name" value="LONG-CHAIN-FATTY-ACID--COA LIGASE"/>
    <property type="match status" value="1"/>
</dbReference>
<comment type="caution">
    <text evidence="11">The sequence shown here is derived from an EMBL/GenBank/DDBJ whole genome shotgun (WGS) entry which is preliminary data.</text>
</comment>